<dbReference type="NCBIfam" id="TIGR00251">
    <property type="entry name" value="DUF167 family protein"/>
    <property type="match status" value="1"/>
</dbReference>
<dbReference type="InterPro" id="IPR003746">
    <property type="entry name" value="DUF167"/>
</dbReference>
<dbReference type="Proteomes" id="UP000614424">
    <property type="component" value="Unassembled WGS sequence"/>
</dbReference>
<evidence type="ECO:0000313" key="3">
    <source>
        <dbReference type="EMBL" id="MBC8316393.1"/>
    </source>
</evidence>
<accession>A0A8J6ND11</accession>
<evidence type="ECO:0000256" key="1">
    <source>
        <dbReference type="ARBA" id="ARBA00010364"/>
    </source>
</evidence>
<dbReference type="Pfam" id="PF02594">
    <property type="entry name" value="DUF167"/>
    <property type="match status" value="1"/>
</dbReference>
<evidence type="ECO:0000256" key="2">
    <source>
        <dbReference type="HAMAP-Rule" id="MF_00634"/>
    </source>
</evidence>
<dbReference type="SMART" id="SM01152">
    <property type="entry name" value="DUF167"/>
    <property type="match status" value="1"/>
</dbReference>
<proteinExistence type="inferred from homology"/>
<organism evidence="3 4">
    <name type="scientific">Candidatus Desulfobia pelagia</name>
    <dbReference type="NCBI Taxonomy" id="2841692"/>
    <lineage>
        <taxon>Bacteria</taxon>
        <taxon>Pseudomonadati</taxon>
        <taxon>Thermodesulfobacteriota</taxon>
        <taxon>Desulfobulbia</taxon>
        <taxon>Desulfobulbales</taxon>
        <taxon>Desulfobulbaceae</taxon>
        <taxon>Candidatus Desulfobia</taxon>
    </lineage>
</organism>
<gene>
    <name evidence="3" type="ORF">H8E41_00705</name>
</gene>
<dbReference type="PANTHER" id="PTHR13420">
    <property type="entry name" value="UPF0235 PROTEIN C15ORF40"/>
    <property type="match status" value="1"/>
</dbReference>
<name>A0A8J6ND11_9BACT</name>
<comment type="similarity">
    <text evidence="1 2">Belongs to the UPF0235 family.</text>
</comment>
<comment type="caution">
    <text evidence="3">The sequence shown here is derived from an EMBL/GenBank/DDBJ whole genome shotgun (WGS) entry which is preliminary data.</text>
</comment>
<dbReference type="PANTHER" id="PTHR13420:SF7">
    <property type="entry name" value="UPF0235 PROTEIN C15ORF40"/>
    <property type="match status" value="1"/>
</dbReference>
<sequence length="105" mass="11561">MIEKTDSEPYIRDDGNGTIVLAIYVQPKASRNRLLGVHGEELKLAITAPPVDGKANKAVIAFLARFFKLSKADVVITSGHQSRHKQCQLAHITLEAARLRLQGIM</sequence>
<dbReference type="Gene3D" id="3.30.1200.10">
    <property type="entry name" value="YggU-like"/>
    <property type="match status" value="1"/>
</dbReference>
<evidence type="ECO:0000313" key="4">
    <source>
        <dbReference type="Proteomes" id="UP000614424"/>
    </source>
</evidence>
<dbReference type="HAMAP" id="MF_00634">
    <property type="entry name" value="UPF0235"/>
    <property type="match status" value="1"/>
</dbReference>
<dbReference type="GO" id="GO:0005737">
    <property type="term" value="C:cytoplasm"/>
    <property type="evidence" value="ECO:0007669"/>
    <property type="project" value="TreeGrafter"/>
</dbReference>
<reference evidence="3 4" key="1">
    <citation type="submission" date="2020-08" db="EMBL/GenBank/DDBJ databases">
        <title>Bridging the membrane lipid divide: bacteria of the FCB group superphylum have the potential to synthesize archaeal ether lipids.</title>
        <authorList>
            <person name="Villanueva L."/>
            <person name="Von Meijenfeldt F.A.B."/>
            <person name="Westbye A.B."/>
            <person name="Yadav S."/>
            <person name="Hopmans E.C."/>
            <person name="Dutilh B.E."/>
            <person name="Sinninghe Damste J.S."/>
        </authorList>
    </citation>
    <scope>NUCLEOTIDE SEQUENCE [LARGE SCALE GENOMIC DNA]</scope>
    <source>
        <strain evidence="3">NIOZ-UU47</strain>
    </source>
</reference>
<dbReference type="EMBL" id="JACNJZ010000030">
    <property type="protein sequence ID" value="MBC8316393.1"/>
    <property type="molecule type" value="Genomic_DNA"/>
</dbReference>
<dbReference type="SUPFAM" id="SSF69786">
    <property type="entry name" value="YggU-like"/>
    <property type="match status" value="1"/>
</dbReference>
<dbReference type="InterPro" id="IPR036591">
    <property type="entry name" value="YggU-like_sf"/>
</dbReference>
<dbReference type="AlphaFoldDB" id="A0A8J6ND11"/>
<protein>
    <recommendedName>
        <fullName evidence="2">UPF0235 protein H8E41_00705</fullName>
    </recommendedName>
</protein>